<keyword evidence="2" id="KW-1185">Reference proteome</keyword>
<name>A0A4Y2HI45_ARAVE</name>
<gene>
    <name evidence="1" type="ORF">AVEN_68932_1</name>
</gene>
<protein>
    <submittedName>
        <fullName evidence="1">Uncharacterized protein</fullName>
    </submittedName>
</protein>
<evidence type="ECO:0000313" key="1">
    <source>
        <dbReference type="EMBL" id="GBM65005.1"/>
    </source>
</evidence>
<organism evidence="1 2">
    <name type="scientific">Araneus ventricosus</name>
    <name type="common">Orbweaver spider</name>
    <name type="synonym">Epeira ventricosa</name>
    <dbReference type="NCBI Taxonomy" id="182803"/>
    <lineage>
        <taxon>Eukaryota</taxon>
        <taxon>Metazoa</taxon>
        <taxon>Ecdysozoa</taxon>
        <taxon>Arthropoda</taxon>
        <taxon>Chelicerata</taxon>
        <taxon>Arachnida</taxon>
        <taxon>Araneae</taxon>
        <taxon>Araneomorphae</taxon>
        <taxon>Entelegynae</taxon>
        <taxon>Araneoidea</taxon>
        <taxon>Araneidae</taxon>
        <taxon>Araneus</taxon>
    </lineage>
</organism>
<comment type="caution">
    <text evidence="1">The sequence shown here is derived from an EMBL/GenBank/DDBJ whole genome shotgun (WGS) entry which is preliminary data.</text>
</comment>
<reference evidence="1 2" key="1">
    <citation type="journal article" date="2019" name="Sci. Rep.">
        <title>Orb-weaving spider Araneus ventricosus genome elucidates the spidroin gene catalogue.</title>
        <authorList>
            <person name="Kono N."/>
            <person name="Nakamura H."/>
            <person name="Ohtoshi R."/>
            <person name="Moran D.A.P."/>
            <person name="Shinohara A."/>
            <person name="Yoshida Y."/>
            <person name="Fujiwara M."/>
            <person name="Mori M."/>
            <person name="Tomita M."/>
            <person name="Arakawa K."/>
        </authorList>
    </citation>
    <scope>NUCLEOTIDE SEQUENCE [LARGE SCALE GENOMIC DNA]</scope>
</reference>
<dbReference type="EMBL" id="BGPR01001956">
    <property type="protein sequence ID" value="GBM65005.1"/>
    <property type="molecule type" value="Genomic_DNA"/>
</dbReference>
<dbReference type="Proteomes" id="UP000499080">
    <property type="component" value="Unassembled WGS sequence"/>
</dbReference>
<sequence length="96" mass="10552">MRRLTAAAFGVTAPCVRTLKNVLNNEGSLFRIQRGCEVARNVVDYVLSSGVALSCRVSRFWGLLGGSRLSFWRTLLKPGRGWTVGAVALGDRVTRR</sequence>
<accession>A0A4Y2HI45</accession>
<proteinExistence type="predicted"/>
<evidence type="ECO:0000313" key="2">
    <source>
        <dbReference type="Proteomes" id="UP000499080"/>
    </source>
</evidence>
<dbReference type="AlphaFoldDB" id="A0A4Y2HI45"/>